<dbReference type="InterPro" id="IPR036397">
    <property type="entry name" value="RNaseH_sf"/>
</dbReference>
<dbReference type="EMBL" id="ASHM01013299">
    <property type="protein sequence ID" value="PNX95274.1"/>
    <property type="molecule type" value="Genomic_DNA"/>
</dbReference>
<name>A0A2K3MX18_TRIPR</name>
<organism evidence="1 2">
    <name type="scientific">Trifolium pratense</name>
    <name type="common">Red clover</name>
    <dbReference type="NCBI Taxonomy" id="57577"/>
    <lineage>
        <taxon>Eukaryota</taxon>
        <taxon>Viridiplantae</taxon>
        <taxon>Streptophyta</taxon>
        <taxon>Embryophyta</taxon>
        <taxon>Tracheophyta</taxon>
        <taxon>Spermatophyta</taxon>
        <taxon>Magnoliopsida</taxon>
        <taxon>eudicotyledons</taxon>
        <taxon>Gunneridae</taxon>
        <taxon>Pentapetalae</taxon>
        <taxon>rosids</taxon>
        <taxon>fabids</taxon>
        <taxon>Fabales</taxon>
        <taxon>Fabaceae</taxon>
        <taxon>Papilionoideae</taxon>
        <taxon>50 kb inversion clade</taxon>
        <taxon>NPAAA clade</taxon>
        <taxon>Hologalegina</taxon>
        <taxon>IRL clade</taxon>
        <taxon>Trifolieae</taxon>
        <taxon>Trifolium</taxon>
    </lineage>
</organism>
<dbReference type="GO" id="GO:0004527">
    <property type="term" value="F:exonuclease activity"/>
    <property type="evidence" value="ECO:0007669"/>
    <property type="project" value="UniProtKB-KW"/>
</dbReference>
<dbReference type="InterPro" id="IPR012337">
    <property type="entry name" value="RNaseH-like_sf"/>
</dbReference>
<dbReference type="Proteomes" id="UP000236291">
    <property type="component" value="Unassembled WGS sequence"/>
</dbReference>
<accession>A0A2K3MX18</accession>
<dbReference type="Gene3D" id="3.30.420.10">
    <property type="entry name" value="Ribonuclease H-like superfamily/Ribonuclease H"/>
    <property type="match status" value="1"/>
</dbReference>
<dbReference type="AlphaFoldDB" id="A0A2K3MX18"/>
<protein>
    <submittedName>
        <fullName evidence="1">Werner syndrome-like exonuclease-like protein</fullName>
    </submittedName>
</protein>
<dbReference type="GO" id="GO:0003676">
    <property type="term" value="F:nucleic acid binding"/>
    <property type="evidence" value="ECO:0007669"/>
    <property type="project" value="InterPro"/>
</dbReference>
<sequence>MAYEEIFELNGEKIKTTVTYYPKDILNHLSSFLLPSINHQTKLIGFDAECLPNITFVGVGIKENLARLEKHYGIGCKNAVELGPLAATVMNMPQLSLCGVDELAFVVNGFDLQDHRPVTLSYDYADYRLSKELVKVATVNVYSYHKIGVKLSTRTCKCCYR</sequence>
<keyword evidence="1" id="KW-0540">Nuclease</keyword>
<reference evidence="1 2" key="2">
    <citation type="journal article" date="2017" name="Front. Plant Sci.">
        <title>Gene Classification and Mining of Molecular Markers Useful in Red Clover (Trifolium pratense) Breeding.</title>
        <authorList>
            <person name="Istvanek J."/>
            <person name="Dluhosova J."/>
            <person name="Dluhos P."/>
            <person name="Patkova L."/>
            <person name="Nedelnik J."/>
            <person name="Repkova J."/>
        </authorList>
    </citation>
    <scope>NUCLEOTIDE SEQUENCE [LARGE SCALE GENOMIC DNA]</scope>
    <source>
        <strain evidence="2">cv. Tatra</strain>
        <tissue evidence="1">Young leaves</tissue>
    </source>
</reference>
<evidence type="ECO:0000313" key="1">
    <source>
        <dbReference type="EMBL" id="PNX95274.1"/>
    </source>
</evidence>
<reference evidence="1 2" key="1">
    <citation type="journal article" date="2014" name="Am. J. Bot.">
        <title>Genome assembly and annotation for red clover (Trifolium pratense; Fabaceae).</title>
        <authorList>
            <person name="Istvanek J."/>
            <person name="Jaros M."/>
            <person name="Krenek A."/>
            <person name="Repkova J."/>
        </authorList>
    </citation>
    <scope>NUCLEOTIDE SEQUENCE [LARGE SCALE GENOMIC DNA]</scope>
    <source>
        <strain evidence="2">cv. Tatra</strain>
        <tissue evidence="1">Young leaves</tissue>
    </source>
</reference>
<dbReference type="SUPFAM" id="SSF53098">
    <property type="entry name" value="Ribonuclease H-like"/>
    <property type="match status" value="1"/>
</dbReference>
<proteinExistence type="predicted"/>
<keyword evidence="1" id="KW-0378">Hydrolase</keyword>
<keyword evidence="1" id="KW-0269">Exonuclease</keyword>
<gene>
    <name evidence="1" type="ORF">L195_g018464</name>
</gene>
<comment type="caution">
    <text evidence="1">The sequence shown here is derived from an EMBL/GenBank/DDBJ whole genome shotgun (WGS) entry which is preliminary data.</text>
</comment>
<dbReference type="STRING" id="57577.A0A2K3MX18"/>
<evidence type="ECO:0000313" key="2">
    <source>
        <dbReference type="Proteomes" id="UP000236291"/>
    </source>
</evidence>